<comment type="caution">
    <text evidence="4">The sequence shown here is derived from an EMBL/GenBank/DDBJ whole genome shotgun (WGS) entry which is preliminary data.</text>
</comment>
<dbReference type="GO" id="GO:0005524">
    <property type="term" value="F:ATP binding"/>
    <property type="evidence" value="ECO:0007669"/>
    <property type="project" value="UniProtKB-KW"/>
</dbReference>
<feature type="domain" description="ABC transporter" evidence="3">
    <location>
        <begin position="17"/>
        <end position="252"/>
    </location>
</feature>
<dbReference type="SMART" id="SM00382">
    <property type="entry name" value="AAA"/>
    <property type="match status" value="1"/>
</dbReference>
<keyword evidence="2" id="KW-0067">ATP-binding</keyword>
<evidence type="ECO:0000313" key="5">
    <source>
        <dbReference type="Proteomes" id="UP001165080"/>
    </source>
</evidence>
<dbReference type="PROSITE" id="PS50893">
    <property type="entry name" value="ABC_TRANSPORTER_2"/>
    <property type="match status" value="1"/>
</dbReference>
<dbReference type="InterPro" id="IPR003593">
    <property type="entry name" value="AAA+_ATPase"/>
</dbReference>
<dbReference type="Pfam" id="PF00005">
    <property type="entry name" value="ABC_tran"/>
    <property type="match status" value="1"/>
</dbReference>
<keyword evidence="1" id="KW-0547">Nucleotide-binding</keyword>
<dbReference type="Proteomes" id="UP001165080">
    <property type="component" value="Unassembled WGS sequence"/>
</dbReference>
<accession>A0A9W6BC40</accession>
<dbReference type="PANTHER" id="PTHR43158:SF2">
    <property type="entry name" value="SKFA PEPTIDE EXPORT ATP-BINDING PROTEIN SKFE"/>
    <property type="match status" value="1"/>
</dbReference>
<evidence type="ECO:0000313" key="4">
    <source>
        <dbReference type="EMBL" id="GLC49324.1"/>
    </source>
</evidence>
<dbReference type="InterPro" id="IPR027417">
    <property type="entry name" value="P-loop_NTPase"/>
</dbReference>
<sequence>MAAPVVEGPSTSQAEAVGLSGVHYSYPGCAPFIKGCNLDLPRGSRCLLIGANGAGKTTLLQIVAGKYMVAQDSVRVLGRSPFHDLQLTCSGQLSYLGTSWRKDVAFAGYGVPLQGDISAGKMIFGVEGVDPARRAQLVEMLDIDLYQRITTMSDGQKRRVQICMGLLKPYEVLLLDEITVDLDVVGRLRLLEFFKQESEARGATILYATHIFDGLEGWVTHVAYMEEGAIARGGPIAQVHDVAAAASTAVGNSGKKLLHVVEEWLRLERDARLARAAAAAAAGQTSSTETAVRPQRTPYMPSKHLAFFR</sequence>
<dbReference type="SUPFAM" id="SSF52540">
    <property type="entry name" value="P-loop containing nucleoside triphosphate hydrolases"/>
    <property type="match status" value="1"/>
</dbReference>
<dbReference type="PANTHER" id="PTHR43158">
    <property type="entry name" value="SKFA PEPTIDE EXPORT ATP-BINDING PROTEIN SKFE"/>
    <property type="match status" value="1"/>
</dbReference>
<gene>
    <name evidence="4" type="primary">PLEST004226</name>
    <name evidence="4" type="ORF">PLESTB_000206800</name>
</gene>
<name>A0A9W6BC40_9CHLO</name>
<evidence type="ECO:0000256" key="1">
    <source>
        <dbReference type="ARBA" id="ARBA00022741"/>
    </source>
</evidence>
<keyword evidence="5" id="KW-1185">Reference proteome</keyword>
<dbReference type="AlphaFoldDB" id="A0A9W6BC40"/>
<dbReference type="GO" id="GO:0016887">
    <property type="term" value="F:ATP hydrolysis activity"/>
    <property type="evidence" value="ECO:0007669"/>
    <property type="project" value="InterPro"/>
</dbReference>
<dbReference type="OrthoDB" id="6512918at2759"/>
<dbReference type="InterPro" id="IPR003439">
    <property type="entry name" value="ABC_transporter-like_ATP-bd"/>
</dbReference>
<reference evidence="4 5" key="1">
    <citation type="journal article" date="2023" name="Commun. Biol.">
        <title>Reorganization of the ancestral sex-determining regions during the evolution of trioecy in Pleodorina starrii.</title>
        <authorList>
            <person name="Takahashi K."/>
            <person name="Suzuki S."/>
            <person name="Kawai-Toyooka H."/>
            <person name="Yamamoto K."/>
            <person name="Hamaji T."/>
            <person name="Ootsuki R."/>
            <person name="Yamaguchi H."/>
            <person name="Kawachi M."/>
            <person name="Higashiyama T."/>
            <person name="Nozaki H."/>
        </authorList>
    </citation>
    <scope>NUCLEOTIDE SEQUENCE [LARGE SCALE GENOMIC DNA]</scope>
    <source>
        <strain evidence="4 5">NIES-4479</strain>
    </source>
</reference>
<proteinExistence type="predicted"/>
<dbReference type="EMBL" id="BRXU01000002">
    <property type="protein sequence ID" value="GLC49324.1"/>
    <property type="molecule type" value="Genomic_DNA"/>
</dbReference>
<organism evidence="4 5">
    <name type="scientific">Pleodorina starrii</name>
    <dbReference type="NCBI Taxonomy" id="330485"/>
    <lineage>
        <taxon>Eukaryota</taxon>
        <taxon>Viridiplantae</taxon>
        <taxon>Chlorophyta</taxon>
        <taxon>core chlorophytes</taxon>
        <taxon>Chlorophyceae</taxon>
        <taxon>CS clade</taxon>
        <taxon>Chlamydomonadales</taxon>
        <taxon>Volvocaceae</taxon>
        <taxon>Pleodorina</taxon>
    </lineage>
</organism>
<evidence type="ECO:0000259" key="3">
    <source>
        <dbReference type="PROSITE" id="PS50893"/>
    </source>
</evidence>
<evidence type="ECO:0000256" key="2">
    <source>
        <dbReference type="ARBA" id="ARBA00022840"/>
    </source>
</evidence>
<protein>
    <recommendedName>
        <fullName evidence="3">ABC transporter domain-containing protein</fullName>
    </recommendedName>
</protein>
<dbReference type="Gene3D" id="3.40.50.300">
    <property type="entry name" value="P-loop containing nucleotide triphosphate hydrolases"/>
    <property type="match status" value="1"/>
</dbReference>